<feature type="region of interest" description="Disordered" evidence="1">
    <location>
        <begin position="183"/>
        <end position="435"/>
    </location>
</feature>
<feature type="compositionally biased region" description="Low complexity" evidence="1">
    <location>
        <begin position="43"/>
        <end position="55"/>
    </location>
</feature>
<feature type="compositionally biased region" description="Low complexity" evidence="1">
    <location>
        <begin position="71"/>
        <end position="83"/>
    </location>
</feature>
<feature type="compositionally biased region" description="Polar residues" evidence="1">
    <location>
        <begin position="220"/>
        <end position="229"/>
    </location>
</feature>
<dbReference type="PROSITE" id="PS50031">
    <property type="entry name" value="EH"/>
    <property type="match status" value="1"/>
</dbReference>
<evidence type="ECO:0000256" key="1">
    <source>
        <dbReference type="SAM" id="MobiDB-lite"/>
    </source>
</evidence>
<evidence type="ECO:0000259" key="2">
    <source>
        <dbReference type="PROSITE" id="PS50031"/>
    </source>
</evidence>
<feature type="region of interest" description="Disordered" evidence="1">
    <location>
        <begin position="130"/>
        <end position="168"/>
    </location>
</feature>
<dbReference type="Gene3D" id="1.10.238.10">
    <property type="entry name" value="EF-hand"/>
    <property type="match status" value="1"/>
</dbReference>
<dbReference type="Pfam" id="PF12763">
    <property type="entry name" value="EH"/>
    <property type="match status" value="1"/>
</dbReference>
<gene>
    <name evidence="3" type="ORF">BZA70DRAFT_280778</name>
</gene>
<feature type="region of interest" description="Disordered" evidence="1">
    <location>
        <begin position="464"/>
        <end position="531"/>
    </location>
</feature>
<keyword evidence="4" id="KW-1185">Reference proteome</keyword>
<feature type="compositionally biased region" description="Low complexity" evidence="1">
    <location>
        <begin position="183"/>
        <end position="192"/>
    </location>
</feature>
<accession>A0ABR1F3M7</accession>
<evidence type="ECO:0000313" key="3">
    <source>
        <dbReference type="EMBL" id="KAK7204445.1"/>
    </source>
</evidence>
<feature type="compositionally biased region" description="Polar residues" evidence="1">
    <location>
        <begin position="272"/>
        <end position="283"/>
    </location>
</feature>
<comment type="caution">
    <text evidence="3">The sequence shown here is derived from an EMBL/GenBank/DDBJ whole genome shotgun (WGS) entry which is preliminary data.</text>
</comment>
<dbReference type="GeneID" id="90038534"/>
<feature type="compositionally biased region" description="Basic and acidic residues" evidence="1">
    <location>
        <begin position="341"/>
        <end position="354"/>
    </location>
</feature>
<evidence type="ECO:0000313" key="4">
    <source>
        <dbReference type="Proteomes" id="UP001498771"/>
    </source>
</evidence>
<protein>
    <recommendedName>
        <fullName evidence="2">EH domain-containing protein</fullName>
    </recommendedName>
</protein>
<feature type="region of interest" description="Disordered" evidence="1">
    <location>
        <begin position="674"/>
        <end position="700"/>
    </location>
</feature>
<sequence length="700" mass="74760">MTTTVDPQQANSSSLSAAILAFSRRSPANAEHPATVSAGSNQHSSRAHSSSPAARLKTAPDHHSESKQSGAKPLPKVPAKPAAISARPNAPARPSHTRKTSAYQIKDTSKATTTAIDSAAVAAKRVAAAAASLSSQTTGKPSIQSRKISSESIQSVSSAKSVEGSSNKAARSCLCPKITYELTSPTSTARPPTTSPSPKPKISRTPSRSPSLRPTSRLTVRSTTGSEQPSARQSRQLSPASSSRSSGALAKGAVGDGPTNDHKVPEAAQVDRSLTTPDHSLQGRTKAKNEAPATPPKRSETAPDSNPVVLSPKPQRPARSSALLSKLSKIEATVPDVSVGKTHEAPTGDTKVEHTSTPPTSSRDSESVPRPSTSLNSDSSSTRASSSASKPIASASREETSATHSSTSTTPATRSTSHTPAKRYFSSNKSVGSAPFHSYNRALTMRSKNTPIASESRLTSIGVNPAAASSSTSLPATSRTSIDSSKSSGETRRSVDSVRPLQSIASAPPSTPAQAVAKRYNNPTGTDFKPLQSTLRTTMRNPGKKKPKHTFNAEKPWKHVVVAGTLTEEERKRYDGLFAANKGLMMPAELSNCVHGLVVKQLWKRSRLDAEVLERIWNLVSREKKDYLDQDEFIVGTWLIDQCLYGRKLPQELSPEVWSSLRLGVSIWTTKHQLKHPKSSRHEQKRHHHHKFPRSAKLHV</sequence>
<feature type="compositionally biased region" description="Polar residues" evidence="1">
    <location>
        <begin position="521"/>
        <end position="531"/>
    </location>
</feature>
<feature type="compositionally biased region" description="Low complexity" evidence="1">
    <location>
        <begin position="466"/>
        <end position="488"/>
    </location>
</feature>
<dbReference type="InterPro" id="IPR011992">
    <property type="entry name" value="EF-hand-dom_pair"/>
</dbReference>
<feature type="compositionally biased region" description="Low complexity" evidence="1">
    <location>
        <begin position="402"/>
        <end position="419"/>
    </location>
</feature>
<feature type="compositionally biased region" description="Low complexity" evidence="1">
    <location>
        <begin position="142"/>
        <end position="166"/>
    </location>
</feature>
<feature type="domain" description="EH" evidence="2">
    <location>
        <begin position="570"/>
        <end position="664"/>
    </location>
</feature>
<dbReference type="Proteomes" id="UP001498771">
    <property type="component" value="Unassembled WGS sequence"/>
</dbReference>
<feature type="compositionally biased region" description="Low complexity" evidence="1">
    <location>
        <begin position="230"/>
        <end position="253"/>
    </location>
</feature>
<dbReference type="EMBL" id="JBBJBU010000008">
    <property type="protein sequence ID" value="KAK7204445.1"/>
    <property type="molecule type" value="Genomic_DNA"/>
</dbReference>
<feature type="compositionally biased region" description="Low complexity" evidence="1">
    <location>
        <begin position="203"/>
        <end position="219"/>
    </location>
</feature>
<dbReference type="InterPro" id="IPR000261">
    <property type="entry name" value="EH_dom"/>
</dbReference>
<feature type="region of interest" description="Disordered" evidence="1">
    <location>
        <begin position="24"/>
        <end position="106"/>
    </location>
</feature>
<dbReference type="RefSeq" id="XP_064767478.1">
    <property type="nucleotide sequence ID" value="XM_064913022.1"/>
</dbReference>
<reference evidence="3 4" key="1">
    <citation type="submission" date="2024-03" db="EMBL/GenBank/DDBJ databases">
        <title>Genome-scale model development and genomic sequencing of the oleaginous clade Lipomyces.</title>
        <authorList>
            <consortium name="Lawrence Berkeley National Laboratory"/>
            <person name="Czajka J.J."/>
            <person name="Han Y."/>
            <person name="Kim J."/>
            <person name="Mondo S.J."/>
            <person name="Hofstad B.A."/>
            <person name="Robles A."/>
            <person name="Haridas S."/>
            <person name="Riley R."/>
            <person name="LaButti K."/>
            <person name="Pangilinan J."/>
            <person name="Andreopoulos W."/>
            <person name="Lipzen A."/>
            <person name="Yan J."/>
            <person name="Wang M."/>
            <person name="Ng V."/>
            <person name="Grigoriev I.V."/>
            <person name="Spatafora J.W."/>
            <person name="Magnuson J.K."/>
            <person name="Baker S.E."/>
            <person name="Pomraning K.R."/>
        </authorList>
    </citation>
    <scope>NUCLEOTIDE SEQUENCE [LARGE SCALE GENOMIC DNA]</scope>
    <source>
        <strain evidence="3 4">Phaff 52-87</strain>
    </source>
</reference>
<dbReference type="SMART" id="SM00027">
    <property type="entry name" value="EH"/>
    <property type="match status" value="1"/>
</dbReference>
<dbReference type="CDD" id="cd00052">
    <property type="entry name" value="EH"/>
    <property type="match status" value="1"/>
</dbReference>
<feature type="compositionally biased region" description="Low complexity" evidence="1">
    <location>
        <begin position="372"/>
        <end position="395"/>
    </location>
</feature>
<proteinExistence type="predicted"/>
<name>A0ABR1F3M7_9ASCO</name>
<organism evidence="3 4">
    <name type="scientific">Myxozyma melibiosi</name>
    <dbReference type="NCBI Taxonomy" id="54550"/>
    <lineage>
        <taxon>Eukaryota</taxon>
        <taxon>Fungi</taxon>
        <taxon>Dikarya</taxon>
        <taxon>Ascomycota</taxon>
        <taxon>Saccharomycotina</taxon>
        <taxon>Lipomycetes</taxon>
        <taxon>Lipomycetales</taxon>
        <taxon>Lipomycetaceae</taxon>
        <taxon>Myxozyma</taxon>
    </lineage>
</organism>
<dbReference type="SUPFAM" id="SSF47473">
    <property type="entry name" value="EF-hand"/>
    <property type="match status" value="1"/>
</dbReference>